<dbReference type="PANTHER" id="PTHR10491">
    <property type="entry name" value="DTDP-4-DEHYDRORHAMNOSE REDUCTASE"/>
    <property type="match status" value="1"/>
</dbReference>
<dbReference type="CDD" id="cd05254">
    <property type="entry name" value="dTDP_HR_like_SDR_e"/>
    <property type="match status" value="1"/>
</dbReference>
<dbReference type="GO" id="GO:0009243">
    <property type="term" value="P:O antigen biosynthetic process"/>
    <property type="evidence" value="ECO:0007669"/>
    <property type="project" value="UniProtKB-UniPathway"/>
</dbReference>
<dbReference type="RefSeq" id="WP_148537399.1">
    <property type="nucleotide sequence ID" value="NZ_CP053816.1"/>
</dbReference>
<dbReference type="InterPro" id="IPR005913">
    <property type="entry name" value="dTDP_dehydrorham_reduct"/>
</dbReference>
<evidence type="ECO:0000256" key="5">
    <source>
        <dbReference type="ARBA" id="ARBA00048200"/>
    </source>
</evidence>
<proteinExistence type="inferred from homology"/>
<dbReference type="UniPathway" id="UPA00281"/>
<protein>
    <recommendedName>
        <fullName evidence="4 6">dTDP-4-dehydrorhamnose reductase</fullName>
        <ecNumber evidence="3 6">1.1.1.133</ecNumber>
    </recommendedName>
</protein>
<reference evidence="8" key="1">
    <citation type="journal article" date="2003" name="Microbiology">
        <title>The variation of dTDP-L-rhamnose pathway genes in Vibrio cholerae.</title>
        <authorList>
            <person name="Li Q."/>
            <person name="Hobbs M."/>
            <person name="Reeves P.R."/>
        </authorList>
    </citation>
    <scope>NUCLEOTIDE SEQUENCE</scope>
</reference>
<dbReference type="GO" id="GO:0008831">
    <property type="term" value="F:dTDP-4-dehydrorhamnose reductase activity"/>
    <property type="evidence" value="ECO:0007669"/>
    <property type="project" value="UniProtKB-EC"/>
</dbReference>
<dbReference type="Gene3D" id="3.40.50.720">
    <property type="entry name" value="NAD(P)-binding Rossmann-like Domain"/>
    <property type="match status" value="1"/>
</dbReference>
<dbReference type="InterPro" id="IPR029903">
    <property type="entry name" value="RmlD-like-bd"/>
</dbReference>
<dbReference type="GO" id="GO:0019305">
    <property type="term" value="P:dTDP-rhamnose biosynthetic process"/>
    <property type="evidence" value="ECO:0007669"/>
    <property type="project" value="UniProtKB-UniPathway"/>
</dbReference>
<comment type="similarity">
    <text evidence="2 6">Belongs to the dTDP-4-dehydrorhamnose reductase family.</text>
</comment>
<comment type="pathway">
    <text evidence="1 6">Carbohydrate biosynthesis; dTDP-L-rhamnose biosynthesis.</text>
</comment>
<evidence type="ECO:0000256" key="4">
    <source>
        <dbReference type="ARBA" id="ARBA00017099"/>
    </source>
</evidence>
<dbReference type="Pfam" id="PF04321">
    <property type="entry name" value="RmlD_sub_bind"/>
    <property type="match status" value="1"/>
</dbReference>
<name>Q842P8_VIBCL</name>
<sequence>MFLVTGSNGLLGSEIRRILGSDKGIYTDRNELDVTDKNSIKKFLMSRKDIEVIINCAAGANAEYIEENSEWGRRITVDAPMYLAQEAKENGIKLIHISTDYVFDGDRNVPYIESDYTNGLSLYGRFKAEGEQAVLKNSDTCAIIRTAWLFSEQMKDFIGAMVRLSETRDSVNVVFDQVGSPTYVPDLASHIITIANNLNVGEKEIFHVTNEGVCSWYDIACQIMRELKIDCKVKPIRSSEYKTKAARPHYSVLDKKKVKERFSLEIRHYSDALSECLKNIHATR</sequence>
<evidence type="ECO:0000256" key="2">
    <source>
        <dbReference type="ARBA" id="ARBA00010944"/>
    </source>
</evidence>
<dbReference type="GO" id="GO:0005829">
    <property type="term" value="C:cytosol"/>
    <property type="evidence" value="ECO:0007669"/>
    <property type="project" value="TreeGrafter"/>
</dbReference>
<comment type="catalytic activity">
    <reaction evidence="5 6">
        <text>dTDP-beta-L-rhamnose + NADP(+) = dTDP-4-dehydro-beta-L-rhamnose + NADPH + H(+)</text>
        <dbReference type="Rhea" id="RHEA:21796"/>
        <dbReference type="ChEBI" id="CHEBI:15378"/>
        <dbReference type="ChEBI" id="CHEBI:57510"/>
        <dbReference type="ChEBI" id="CHEBI:57783"/>
        <dbReference type="ChEBI" id="CHEBI:58349"/>
        <dbReference type="ChEBI" id="CHEBI:62830"/>
        <dbReference type="EC" id="1.1.1.133"/>
    </reaction>
</comment>
<dbReference type="InterPro" id="IPR036291">
    <property type="entry name" value="NAD(P)-bd_dom_sf"/>
</dbReference>
<dbReference type="AlphaFoldDB" id="Q842P8"/>
<comment type="function">
    <text evidence="6">Catalyzes the reduction of dTDP-6-deoxy-L-lyxo-4-hexulose to yield dTDP-L-rhamnose.</text>
</comment>
<evidence type="ECO:0000256" key="3">
    <source>
        <dbReference type="ARBA" id="ARBA00012929"/>
    </source>
</evidence>
<keyword evidence="6" id="KW-0521">NADP</keyword>
<dbReference type="PANTHER" id="PTHR10491:SF4">
    <property type="entry name" value="METHIONINE ADENOSYLTRANSFERASE 2 SUBUNIT BETA"/>
    <property type="match status" value="1"/>
</dbReference>
<feature type="domain" description="RmlD-like substrate binding" evidence="7">
    <location>
        <begin position="3"/>
        <end position="280"/>
    </location>
</feature>
<dbReference type="EC" id="1.1.1.133" evidence="3 6"/>
<evidence type="ECO:0000256" key="6">
    <source>
        <dbReference type="RuleBase" id="RU364082"/>
    </source>
</evidence>
<dbReference type="EMBL" id="AY238998">
    <property type="protein sequence ID" value="AAO88940.1"/>
    <property type="molecule type" value="Genomic_DNA"/>
</dbReference>
<dbReference type="Gene3D" id="3.90.25.10">
    <property type="entry name" value="UDP-galactose 4-epimerase, domain 1"/>
    <property type="match status" value="1"/>
</dbReference>
<accession>Q842P8</accession>
<dbReference type="NCBIfam" id="TIGR01214">
    <property type="entry name" value="rmlD"/>
    <property type="match status" value="1"/>
</dbReference>
<dbReference type="SUPFAM" id="SSF51735">
    <property type="entry name" value="NAD(P)-binding Rossmann-fold domains"/>
    <property type="match status" value="1"/>
</dbReference>
<dbReference type="UniPathway" id="UPA00124"/>
<evidence type="ECO:0000259" key="7">
    <source>
        <dbReference type="Pfam" id="PF04321"/>
    </source>
</evidence>
<evidence type="ECO:0000256" key="1">
    <source>
        <dbReference type="ARBA" id="ARBA00004781"/>
    </source>
</evidence>
<comment type="cofactor">
    <cofactor evidence="6">
        <name>Mg(2+)</name>
        <dbReference type="ChEBI" id="CHEBI:18420"/>
    </cofactor>
    <text evidence="6">Binds 1 Mg(2+) ion per monomer.</text>
</comment>
<gene>
    <name evidence="8" type="primary">rmlD</name>
</gene>
<organism evidence="8">
    <name type="scientific">Vibrio cholerae</name>
    <dbReference type="NCBI Taxonomy" id="666"/>
    <lineage>
        <taxon>Bacteria</taxon>
        <taxon>Pseudomonadati</taxon>
        <taxon>Pseudomonadota</taxon>
        <taxon>Gammaproteobacteria</taxon>
        <taxon>Vibrionales</taxon>
        <taxon>Vibrionaceae</taxon>
        <taxon>Vibrio</taxon>
    </lineage>
</organism>
<keyword evidence="6" id="KW-0560">Oxidoreductase</keyword>
<evidence type="ECO:0000313" key="8">
    <source>
        <dbReference type="EMBL" id="AAO88940.1"/>
    </source>
</evidence>